<dbReference type="InterPro" id="IPR029063">
    <property type="entry name" value="SAM-dependent_MTases_sf"/>
</dbReference>
<evidence type="ECO:0000256" key="5">
    <source>
        <dbReference type="ARBA" id="ARBA00047770"/>
    </source>
</evidence>
<organism evidence="8 9">
    <name type="scientific">Ceratodon purpureus</name>
    <name type="common">Fire moss</name>
    <name type="synonym">Dicranum purpureum</name>
    <dbReference type="NCBI Taxonomy" id="3225"/>
    <lineage>
        <taxon>Eukaryota</taxon>
        <taxon>Viridiplantae</taxon>
        <taxon>Streptophyta</taxon>
        <taxon>Embryophyta</taxon>
        <taxon>Bryophyta</taxon>
        <taxon>Bryophytina</taxon>
        <taxon>Bryopsida</taxon>
        <taxon>Dicranidae</taxon>
        <taxon>Pseudoditrichales</taxon>
        <taxon>Ditrichaceae</taxon>
        <taxon>Ceratodon</taxon>
    </lineage>
</organism>
<dbReference type="CDD" id="cd02440">
    <property type="entry name" value="AdoMet_MTases"/>
    <property type="match status" value="1"/>
</dbReference>
<comment type="catalytic activity">
    <reaction evidence="5">
        <text>L-lysyl(79)-[histone H3] + 3 S-adenosyl-L-methionine = N(6),N(6),N(6)-trimethyl-L-lysyl(79)-[histone H3] + 3 S-adenosyl-L-homocysteine + 3 H(+)</text>
        <dbReference type="Rhea" id="RHEA:60328"/>
        <dbReference type="Rhea" id="RHEA-COMP:15549"/>
        <dbReference type="Rhea" id="RHEA-COMP:15552"/>
        <dbReference type="ChEBI" id="CHEBI:15378"/>
        <dbReference type="ChEBI" id="CHEBI:29969"/>
        <dbReference type="ChEBI" id="CHEBI:57856"/>
        <dbReference type="ChEBI" id="CHEBI:59789"/>
        <dbReference type="ChEBI" id="CHEBI:61961"/>
        <dbReference type="EC" id="2.1.1.360"/>
    </reaction>
</comment>
<dbReference type="EMBL" id="CM026426">
    <property type="protein sequence ID" value="KAG0574059.1"/>
    <property type="molecule type" value="Genomic_DNA"/>
</dbReference>
<dbReference type="InterPro" id="IPR025789">
    <property type="entry name" value="DOT1_dom"/>
</dbReference>
<evidence type="ECO:0000256" key="4">
    <source>
        <dbReference type="ARBA" id="ARBA00029821"/>
    </source>
</evidence>
<dbReference type="Gene3D" id="3.40.50.150">
    <property type="entry name" value="Vaccinia Virus protein VP39"/>
    <property type="match status" value="1"/>
</dbReference>
<dbReference type="Proteomes" id="UP000822688">
    <property type="component" value="Chromosome V"/>
</dbReference>
<dbReference type="InterPro" id="IPR030445">
    <property type="entry name" value="H3-K79_meTrfase"/>
</dbReference>
<feature type="domain" description="DOT1" evidence="7">
    <location>
        <begin position="228"/>
        <end position="349"/>
    </location>
</feature>
<dbReference type="GO" id="GO:0140956">
    <property type="term" value="F:histone H3K79 trimethyltransferase activity"/>
    <property type="evidence" value="ECO:0007669"/>
    <property type="project" value="UniProtKB-EC"/>
</dbReference>
<keyword evidence="9" id="KW-1185">Reference proteome</keyword>
<dbReference type="GO" id="GO:0051726">
    <property type="term" value="P:regulation of cell cycle"/>
    <property type="evidence" value="ECO:0007669"/>
    <property type="project" value="InterPro"/>
</dbReference>
<dbReference type="PANTHER" id="PTHR21451">
    <property type="entry name" value="HISTONE H3 METHYLTRANSFERASE"/>
    <property type="match status" value="1"/>
</dbReference>
<evidence type="ECO:0000313" key="9">
    <source>
        <dbReference type="Proteomes" id="UP000822688"/>
    </source>
</evidence>
<protein>
    <recommendedName>
        <fullName evidence="2">Histone-lysine N-methyltransferase, H3 lysine-79 specific</fullName>
        <ecNumber evidence="1">2.1.1.360</ecNumber>
    </recommendedName>
    <alternativeName>
        <fullName evidence="4">Histone H3-K79 methyltransferase</fullName>
    </alternativeName>
</protein>
<name>A0A8T0HTJ6_CERPU</name>
<dbReference type="EC" id="2.1.1.360" evidence="1"/>
<feature type="region of interest" description="Disordered" evidence="6">
    <location>
        <begin position="1"/>
        <end position="44"/>
    </location>
</feature>
<evidence type="ECO:0000313" key="8">
    <source>
        <dbReference type="EMBL" id="KAG0574059.1"/>
    </source>
</evidence>
<dbReference type="AlphaFoldDB" id="A0A8T0HTJ6"/>
<evidence type="ECO:0000256" key="6">
    <source>
        <dbReference type="SAM" id="MobiDB-lite"/>
    </source>
</evidence>
<keyword evidence="3" id="KW-0156">Chromatin regulator</keyword>
<reference evidence="8" key="1">
    <citation type="submission" date="2020-06" db="EMBL/GenBank/DDBJ databases">
        <title>WGS assembly of Ceratodon purpureus strain R40.</title>
        <authorList>
            <person name="Carey S.B."/>
            <person name="Jenkins J."/>
            <person name="Shu S."/>
            <person name="Lovell J.T."/>
            <person name="Sreedasyam A."/>
            <person name="Maumus F."/>
            <person name="Tiley G.P."/>
            <person name="Fernandez-Pozo N."/>
            <person name="Barry K."/>
            <person name="Chen C."/>
            <person name="Wang M."/>
            <person name="Lipzen A."/>
            <person name="Daum C."/>
            <person name="Saski C.A."/>
            <person name="Payton A.C."/>
            <person name="Mcbreen J.C."/>
            <person name="Conrad R.E."/>
            <person name="Kollar L.M."/>
            <person name="Olsson S."/>
            <person name="Huttunen S."/>
            <person name="Landis J.B."/>
            <person name="Wickett N.J."/>
            <person name="Johnson M.G."/>
            <person name="Rensing S.A."/>
            <person name="Grimwood J."/>
            <person name="Schmutz J."/>
            <person name="Mcdaniel S.F."/>
        </authorList>
    </citation>
    <scope>NUCLEOTIDE SEQUENCE</scope>
    <source>
        <strain evidence="8">R40</strain>
    </source>
</reference>
<dbReference type="Pfam" id="PF08123">
    <property type="entry name" value="DOT1"/>
    <property type="match status" value="1"/>
</dbReference>
<accession>A0A8T0HTJ6</accession>
<gene>
    <name evidence="8" type="ORF">KC19_VG231300</name>
</gene>
<evidence type="ECO:0000256" key="2">
    <source>
        <dbReference type="ARBA" id="ARBA00020987"/>
    </source>
</evidence>
<comment type="caution">
    <text evidence="8">The sequence shown here is derived from an EMBL/GenBank/DDBJ whole genome shotgun (WGS) entry which is preliminary data.</text>
</comment>
<dbReference type="PANTHER" id="PTHR21451:SF19">
    <property type="entry name" value="ACTIVATED IN BLOCKED UNFOLDED PROTEIN RESPONSE"/>
    <property type="match status" value="1"/>
</dbReference>
<evidence type="ECO:0000256" key="3">
    <source>
        <dbReference type="ARBA" id="ARBA00022853"/>
    </source>
</evidence>
<evidence type="ECO:0000256" key="1">
    <source>
        <dbReference type="ARBA" id="ARBA00012190"/>
    </source>
</evidence>
<proteinExistence type="predicted"/>
<evidence type="ECO:0000259" key="7">
    <source>
        <dbReference type="Pfam" id="PF08123"/>
    </source>
</evidence>
<dbReference type="SUPFAM" id="SSF53335">
    <property type="entry name" value="S-adenosyl-L-methionine-dependent methyltransferases"/>
    <property type="match status" value="1"/>
</dbReference>
<sequence>MERVLTLTDPRLGGSKEQGSSPRSSSLSETEKTPVCDNEEESNLSRSGISQVVVVQDHYVRASESAFEGEEHAGQLEHVYGCHGLITHERYLPKLAAKKSFQCAAGLLDDVDQEQECRSASEAALALSRKLAGAESLQKTEVMMIMEKLYRDHPGAVWRRTSREAIKAVEAEGGEPGSAKVLIYGEISFIAFSKLLEMYAPKAMASVSPTSSFGGKDSQPASPSSRFTFYDLGCGAGRPVFLASLLMTSCFKSCGVEIIPTMHQMNEELLQLYNVEVRTRLHPAKQSQNITFMCGDMLQVDWSDADVVFINATCFSDNFFANLEARANNILKEGATVIVVTRSFKSDTVWELINQTKRRMSWSHAVVSVYRKKTKVEAPKTDQIREFAMIPWEKF</sequence>